<evidence type="ECO:0000313" key="2">
    <source>
        <dbReference type="EMBL" id="OGM49519.1"/>
    </source>
</evidence>
<name>A0A1F8ADM9_9EURO</name>
<evidence type="ECO:0000313" key="3">
    <source>
        <dbReference type="Proteomes" id="UP000179179"/>
    </source>
</evidence>
<organism evidence="2 3">
    <name type="scientific">Aspergillus bombycis</name>
    <dbReference type="NCBI Taxonomy" id="109264"/>
    <lineage>
        <taxon>Eukaryota</taxon>
        <taxon>Fungi</taxon>
        <taxon>Dikarya</taxon>
        <taxon>Ascomycota</taxon>
        <taxon>Pezizomycotina</taxon>
        <taxon>Eurotiomycetes</taxon>
        <taxon>Eurotiomycetidae</taxon>
        <taxon>Eurotiales</taxon>
        <taxon>Aspergillaceae</taxon>
        <taxon>Aspergillus</taxon>
    </lineage>
</organism>
<keyword evidence="3" id="KW-1185">Reference proteome</keyword>
<accession>A0A1F8ADM9</accession>
<gene>
    <name evidence="2" type="ORF">ABOM_001648</name>
</gene>
<feature type="non-terminal residue" evidence="2">
    <location>
        <position position="311"/>
    </location>
</feature>
<feature type="chain" id="PRO_5009534777" evidence="1">
    <location>
        <begin position="24"/>
        <end position="311"/>
    </location>
</feature>
<dbReference type="GeneID" id="34445038"/>
<feature type="signal peptide" evidence="1">
    <location>
        <begin position="1"/>
        <end position="23"/>
    </location>
</feature>
<evidence type="ECO:0000256" key="1">
    <source>
        <dbReference type="SAM" id="SignalP"/>
    </source>
</evidence>
<dbReference type="RefSeq" id="XP_022393236.1">
    <property type="nucleotide sequence ID" value="XM_022528778.1"/>
</dbReference>
<protein>
    <submittedName>
        <fullName evidence="2">Uncharacterized protein</fullName>
    </submittedName>
</protein>
<dbReference type="Proteomes" id="UP000179179">
    <property type="component" value="Unassembled WGS sequence"/>
</dbReference>
<proteinExistence type="predicted"/>
<sequence>MRRYENRQLSWATSLCLTSPAVAVADACITKEKDVEKLIPWVFQYSDTAEEDCTMSWPEVEYKFRHFFDEVSSYCAELKGQESSGTGVASVLRASETVTLLTKNWKVSEREYFKHFIRWQGVMLGMLMKTIYFSLGIKTQDPNIQFALLGLKLKYVIGGKQFIARAEGAATVDGLPIISYTGWFRKQTWSEFLGETLSVMLGQLAKNLSMQTGGAGSREQEVFVIGFHGLYLHIARGLFTASMISRVHSKGCSENEVFELKFTQGYNLCSKKDWLEATRALSRLYRYLLSGKAKVGAIQAYMQRGPDTTDA</sequence>
<reference evidence="2 3" key="1">
    <citation type="journal article" date="2016" name="Genome Biol. Evol.">
        <title>Draft genome sequence of an aflatoxigenic Aspergillus species, A. bombycis.</title>
        <authorList>
            <person name="Moore G.G."/>
            <person name="Mack B.M."/>
            <person name="Beltz S.B."/>
            <person name="Gilbert M.K."/>
        </authorList>
    </citation>
    <scope>NUCLEOTIDE SEQUENCE [LARGE SCALE GENOMIC DNA]</scope>
    <source>
        <strain evidence="3">NRRL 26010</strain>
    </source>
</reference>
<dbReference type="OrthoDB" id="4486482at2759"/>
<dbReference type="EMBL" id="LYCR01000008">
    <property type="protein sequence ID" value="OGM49519.1"/>
    <property type="molecule type" value="Genomic_DNA"/>
</dbReference>
<dbReference type="AlphaFoldDB" id="A0A1F8ADM9"/>
<comment type="caution">
    <text evidence="2">The sequence shown here is derived from an EMBL/GenBank/DDBJ whole genome shotgun (WGS) entry which is preliminary data.</text>
</comment>
<keyword evidence="1" id="KW-0732">Signal</keyword>